<sequence>MVELCIRRSVEISACRCGLWFIEVKLLIVVTNISSVPLIGIDSYPIFLKEMEAIHDISSTCDNMSPINADITNVSYQSCDRDSNSESGAEFESDNEIDICDNSESINKVFDKNQRARLTNSFTNDKIFYFEQNRVIFPNRSLVNSKSVCDSHTSLNAKNCMNGKSKTFLIDNILGNNVSCESKVVALTQDDNFEETADERNVSSTSTCSDLAALSDAGILAGHAYAHWLASQQPSSTRAGPERKPRQAYSAKQLERLEAEFKLDKYLSVSKRMELSKALGLTEVQIKTWFQNRRTKWKKQLTSRLKIAQRQGLFPGQIFGHAPQAYSLLNPYAYAPLSCVFTQ</sequence>
<evidence type="ECO:0000256" key="3">
    <source>
        <dbReference type="ARBA" id="ARBA00023155"/>
    </source>
</evidence>
<dbReference type="AlphaFoldDB" id="A0A0L7KZR4"/>
<dbReference type="Proteomes" id="UP000037510">
    <property type="component" value="Unassembled WGS sequence"/>
</dbReference>
<keyword evidence="4 5" id="KW-0539">Nucleus</keyword>
<evidence type="ECO:0000256" key="2">
    <source>
        <dbReference type="ARBA" id="ARBA00023125"/>
    </source>
</evidence>
<organism evidence="8 9">
    <name type="scientific">Operophtera brumata</name>
    <name type="common">Winter moth</name>
    <name type="synonym">Phalaena brumata</name>
    <dbReference type="NCBI Taxonomy" id="104452"/>
    <lineage>
        <taxon>Eukaryota</taxon>
        <taxon>Metazoa</taxon>
        <taxon>Ecdysozoa</taxon>
        <taxon>Arthropoda</taxon>
        <taxon>Hexapoda</taxon>
        <taxon>Insecta</taxon>
        <taxon>Pterygota</taxon>
        <taxon>Neoptera</taxon>
        <taxon>Endopterygota</taxon>
        <taxon>Lepidoptera</taxon>
        <taxon>Glossata</taxon>
        <taxon>Ditrysia</taxon>
        <taxon>Geometroidea</taxon>
        <taxon>Geometridae</taxon>
        <taxon>Larentiinae</taxon>
        <taxon>Operophtera</taxon>
    </lineage>
</organism>
<evidence type="ECO:0000313" key="8">
    <source>
        <dbReference type="EMBL" id="KOB68524.1"/>
    </source>
</evidence>
<keyword evidence="9" id="KW-1185">Reference proteome</keyword>
<dbReference type="InterPro" id="IPR017970">
    <property type="entry name" value="Homeobox_CS"/>
</dbReference>
<keyword evidence="2 5" id="KW-0238">DNA-binding</keyword>
<evidence type="ECO:0000256" key="5">
    <source>
        <dbReference type="PROSITE-ProRule" id="PRU00108"/>
    </source>
</evidence>
<evidence type="ECO:0000256" key="1">
    <source>
        <dbReference type="ARBA" id="ARBA00004123"/>
    </source>
</evidence>
<feature type="DNA-binding region" description="Homeobox" evidence="5">
    <location>
        <begin position="242"/>
        <end position="301"/>
    </location>
</feature>
<dbReference type="PROSITE" id="PS00027">
    <property type="entry name" value="HOMEOBOX_1"/>
    <property type="match status" value="1"/>
</dbReference>
<evidence type="ECO:0000256" key="6">
    <source>
        <dbReference type="RuleBase" id="RU000682"/>
    </source>
</evidence>
<dbReference type="GO" id="GO:0005634">
    <property type="term" value="C:nucleus"/>
    <property type="evidence" value="ECO:0007669"/>
    <property type="project" value="UniProtKB-SubCell"/>
</dbReference>
<evidence type="ECO:0000259" key="7">
    <source>
        <dbReference type="PROSITE" id="PS50071"/>
    </source>
</evidence>
<dbReference type="EMBL" id="JTDY01004152">
    <property type="protein sequence ID" value="KOB68524.1"/>
    <property type="molecule type" value="Genomic_DNA"/>
</dbReference>
<dbReference type="SUPFAM" id="SSF46689">
    <property type="entry name" value="Homeodomain-like"/>
    <property type="match status" value="1"/>
</dbReference>
<dbReference type="Gene3D" id="1.10.10.60">
    <property type="entry name" value="Homeodomain-like"/>
    <property type="match status" value="1"/>
</dbReference>
<dbReference type="InterPro" id="IPR020479">
    <property type="entry name" value="HD_metazoa"/>
</dbReference>
<accession>A0A0L7KZR4</accession>
<dbReference type="PROSITE" id="PS50071">
    <property type="entry name" value="HOMEOBOX_2"/>
    <property type="match status" value="1"/>
</dbReference>
<dbReference type="PANTHER" id="PTHR24333">
    <property type="entry name" value="HOMEO BOX HB9 LIKE A-RELATED"/>
    <property type="match status" value="1"/>
</dbReference>
<feature type="domain" description="Homeobox" evidence="7">
    <location>
        <begin position="240"/>
        <end position="300"/>
    </location>
</feature>
<evidence type="ECO:0000313" key="9">
    <source>
        <dbReference type="Proteomes" id="UP000037510"/>
    </source>
</evidence>
<dbReference type="SMART" id="SM00389">
    <property type="entry name" value="HOX"/>
    <property type="match status" value="1"/>
</dbReference>
<dbReference type="Pfam" id="PF00046">
    <property type="entry name" value="Homeodomain"/>
    <property type="match status" value="1"/>
</dbReference>
<proteinExistence type="predicted"/>
<protein>
    <recommendedName>
        <fullName evidence="7">Homeobox domain-containing protein</fullName>
    </recommendedName>
</protein>
<evidence type="ECO:0000256" key="4">
    <source>
        <dbReference type="ARBA" id="ARBA00023242"/>
    </source>
</evidence>
<dbReference type="STRING" id="104452.A0A0L7KZR4"/>
<dbReference type="PANTHER" id="PTHR24333:SF9">
    <property type="entry name" value="HOMEOBOX DOMAIN-CONTAINING PROTEIN"/>
    <property type="match status" value="1"/>
</dbReference>
<dbReference type="InterPro" id="IPR050848">
    <property type="entry name" value="Homeobox_TF"/>
</dbReference>
<gene>
    <name evidence="8" type="ORF">OBRU01_18217</name>
</gene>
<dbReference type="InterPro" id="IPR001356">
    <property type="entry name" value="HD"/>
</dbReference>
<dbReference type="PRINTS" id="PR00031">
    <property type="entry name" value="HTHREPRESSR"/>
</dbReference>
<reference evidence="8 9" key="1">
    <citation type="journal article" date="2015" name="Genome Biol. Evol.">
        <title>The genome of winter moth (Operophtera brumata) provides a genomic perspective on sexual dimorphism and phenology.</title>
        <authorList>
            <person name="Derks M.F."/>
            <person name="Smit S."/>
            <person name="Salis L."/>
            <person name="Schijlen E."/>
            <person name="Bossers A."/>
            <person name="Mateman C."/>
            <person name="Pijl A.S."/>
            <person name="de Ridder D."/>
            <person name="Groenen M.A."/>
            <person name="Visser M.E."/>
            <person name="Megens H.J."/>
        </authorList>
    </citation>
    <scope>NUCLEOTIDE SEQUENCE [LARGE SCALE GENOMIC DNA]</scope>
    <source>
        <strain evidence="8">WM2013NL</strain>
        <tissue evidence="8">Head and thorax</tissue>
    </source>
</reference>
<dbReference type="InterPro" id="IPR000047">
    <property type="entry name" value="HTH_motif"/>
</dbReference>
<feature type="non-terminal residue" evidence="8">
    <location>
        <position position="343"/>
    </location>
</feature>
<name>A0A0L7KZR4_OPEBR</name>
<dbReference type="GO" id="GO:0000981">
    <property type="term" value="F:DNA-binding transcription factor activity, RNA polymerase II-specific"/>
    <property type="evidence" value="ECO:0007669"/>
    <property type="project" value="InterPro"/>
</dbReference>
<comment type="caution">
    <text evidence="8">The sequence shown here is derived from an EMBL/GenBank/DDBJ whole genome shotgun (WGS) entry which is preliminary data.</text>
</comment>
<dbReference type="GO" id="GO:0003677">
    <property type="term" value="F:DNA binding"/>
    <property type="evidence" value="ECO:0007669"/>
    <property type="project" value="UniProtKB-UniRule"/>
</dbReference>
<dbReference type="CDD" id="cd00086">
    <property type="entry name" value="homeodomain"/>
    <property type="match status" value="1"/>
</dbReference>
<dbReference type="PRINTS" id="PR00024">
    <property type="entry name" value="HOMEOBOX"/>
</dbReference>
<keyword evidence="3 5" id="KW-0371">Homeobox</keyword>
<comment type="subcellular location">
    <subcellularLocation>
        <location evidence="1 5 6">Nucleus</location>
    </subcellularLocation>
</comment>
<dbReference type="InterPro" id="IPR009057">
    <property type="entry name" value="Homeodomain-like_sf"/>
</dbReference>